<dbReference type="EMBL" id="LR877165">
    <property type="protein sequence ID" value="CAD2221388.1"/>
    <property type="molecule type" value="Genomic_DNA"/>
</dbReference>
<proteinExistence type="predicted"/>
<organism evidence="1 2">
    <name type="scientific">Angomonas deanei</name>
    <dbReference type="NCBI Taxonomy" id="59799"/>
    <lineage>
        <taxon>Eukaryota</taxon>
        <taxon>Discoba</taxon>
        <taxon>Euglenozoa</taxon>
        <taxon>Kinetoplastea</taxon>
        <taxon>Metakinetoplastina</taxon>
        <taxon>Trypanosomatida</taxon>
        <taxon>Trypanosomatidae</taxon>
        <taxon>Strigomonadinae</taxon>
        <taxon>Angomonas</taxon>
    </lineage>
</organism>
<keyword evidence="2" id="KW-1185">Reference proteome</keyword>
<dbReference type="VEuPathDB" id="TriTrypDB:ADEAN_000892000"/>
<dbReference type="AlphaFoldDB" id="A0A7G2CNG0"/>
<reference evidence="1 2" key="1">
    <citation type="submission" date="2020-08" db="EMBL/GenBank/DDBJ databases">
        <authorList>
            <person name="Newling K."/>
            <person name="Davey J."/>
            <person name="Forrester S."/>
        </authorList>
    </citation>
    <scope>NUCLEOTIDE SEQUENCE [LARGE SCALE GENOMIC DNA]</scope>
    <source>
        <strain evidence="2">Crithidia deanei Carvalho (ATCC PRA-265)</strain>
    </source>
</reference>
<protein>
    <submittedName>
        <fullName evidence="1">Uncharacterized protein</fullName>
    </submittedName>
</protein>
<dbReference type="Proteomes" id="UP000515908">
    <property type="component" value="Chromosome 21"/>
</dbReference>
<evidence type="ECO:0000313" key="2">
    <source>
        <dbReference type="Proteomes" id="UP000515908"/>
    </source>
</evidence>
<evidence type="ECO:0000313" key="1">
    <source>
        <dbReference type="EMBL" id="CAD2221388.1"/>
    </source>
</evidence>
<name>A0A7G2CNG0_9TRYP</name>
<sequence>MSSPLTWDGCRTSYSTTSPSFAESSTFVTSRGLVPAARAMSRRTASVRSAGRLFSTAGQRSPSQNRASVVVAAGGFLLLCLQGWQGAVTGGLVVRRTQRLVRYTARRRHGTAARRGRSLTQLLVVERPGVGQLTVVDALRNVLSADVRRVSHLVLHHQSVVCRKLHFRHVAWAGAGGKGNVAAHRIRQIGGPALQHGRPAVALAE</sequence>
<accession>A0A7G2CNG0</accession>
<gene>
    <name evidence="1" type="ORF">ADEAN_000892000</name>
</gene>